<gene>
    <name evidence="1" type="ORF">BGW38_008976</name>
</gene>
<accession>A0A9P6FKT4</accession>
<reference evidence="1" key="1">
    <citation type="journal article" date="2020" name="Fungal Divers.">
        <title>Resolving the Mortierellaceae phylogeny through synthesis of multi-gene phylogenetics and phylogenomics.</title>
        <authorList>
            <person name="Vandepol N."/>
            <person name="Liber J."/>
            <person name="Desiro A."/>
            <person name="Na H."/>
            <person name="Kennedy M."/>
            <person name="Barry K."/>
            <person name="Grigoriev I.V."/>
            <person name="Miller A.N."/>
            <person name="O'Donnell K."/>
            <person name="Stajich J.E."/>
            <person name="Bonito G."/>
        </authorList>
    </citation>
    <scope>NUCLEOTIDE SEQUENCE</scope>
    <source>
        <strain evidence="1">KOD1015</strain>
    </source>
</reference>
<feature type="non-terminal residue" evidence="1">
    <location>
        <position position="1"/>
    </location>
</feature>
<sequence>SRHDPYISIHVRRGRDYIEYCQSNFQYDLSKCLPTTQELASKLHHLRMADGRLQGLPVYVSTDEDRPAELSEFRALGWQVLDHQALGSSGALGIFGPWMMDQVFMSEAYLLIGVQTNSFSRVGAYRQEVWNGKRAVLV</sequence>
<dbReference type="Gene3D" id="3.40.50.11350">
    <property type="match status" value="1"/>
</dbReference>
<evidence type="ECO:0008006" key="3">
    <source>
        <dbReference type="Google" id="ProtNLM"/>
    </source>
</evidence>
<comment type="caution">
    <text evidence="1">The sequence shown here is derived from an EMBL/GenBank/DDBJ whole genome shotgun (WGS) entry which is preliminary data.</text>
</comment>
<dbReference type="EMBL" id="JAABOA010006395">
    <property type="protein sequence ID" value="KAF9562543.1"/>
    <property type="molecule type" value="Genomic_DNA"/>
</dbReference>
<evidence type="ECO:0000313" key="1">
    <source>
        <dbReference type="EMBL" id="KAF9562543.1"/>
    </source>
</evidence>
<dbReference type="AlphaFoldDB" id="A0A9P6FKT4"/>
<dbReference type="Proteomes" id="UP000780801">
    <property type="component" value="Unassembled WGS sequence"/>
</dbReference>
<organism evidence="1 2">
    <name type="scientific">Lunasporangiospora selenospora</name>
    <dbReference type="NCBI Taxonomy" id="979761"/>
    <lineage>
        <taxon>Eukaryota</taxon>
        <taxon>Fungi</taxon>
        <taxon>Fungi incertae sedis</taxon>
        <taxon>Mucoromycota</taxon>
        <taxon>Mortierellomycotina</taxon>
        <taxon>Mortierellomycetes</taxon>
        <taxon>Mortierellales</taxon>
        <taxon>Mortierellaceae</taxon>
        <taxon>Lunasporangiospora</taxon>
    </lineage>
</organism>
<name>A0A9P6FKT4_9FUNG</name>
<proteinExistence type="predicted"/>
<evidence type="ECO:0000313" key="2">
    <source>
        <dbReference type="Proteomes" id="UP000780801"/>
    </source>
</evidence>
<keyword evidence="2" id="KW-1185">Reference proteome</keyword>
<protein>
    <recommendedName>
        <fullName evidence="3">GDP-fucose protein O-fucosyltransferase</fullName>
    </recommendedName>
</protein>
<dbReference type="OrthoDB" id="1882547at2759"/>